<feature type="transmembrane region" description="Helical" evidence="1">
    <location>
        <begin position="33"/>
        <end position="52"/>
    </location>
</feature>
<keyword evidence="1" id="KW-0812">Transmembrane</keyword>
<keyword evidence="1" id="KW-1133">Transmembrane helix</keyword>
<reference evidence="3" key="1">
    <citation type="journal article" date="2019" name="Int. J. Syst. Evol. Microbiol.">
        <title>The Global Catalogue of Microorganisms (GCM) 10K type strain sequencing project: providing services to taxonomists for standard genome sequencing and annotation.</title>
        <authorList>
            <consortium name="The Broad Institute Genomics Platform"/>
            <consortium name="The Broad Institute Genome Sequencing Center for Infectious Disease"/>
            <person name="Wu L."/>
            <person name="Ma J."/>
        </authorList>
    </citation>
    <scope>NUCLEOTIDE SEQUENCE [LARGE SCALE GENOMIC DNA]</scope>
    <source>
        <strain evidence="3">JCM 13249</strain>
    </source>
</reference>
<evidence type="ECO:0000313" key="3">
    <source>
        <dbReference type="Proteomes" id="UP001500655"/>
    </source>
</evidence>
<keyword evidence="3" id="KW-1185">Reference proteome</keyword>
<dbReference type="EMBL" id="BAAALS010000005">
    <property type="protein sequence ID" value="GAA1743521.1"/>
    <property type="molecule type" value="Genomic_DNA"/>
</dbReference>
<evidence type="ECO:0000313" key="2">
    <source>
        <dbReference type="EMBL" id="GAA1743521.1"/>
    </source>
</evidence>
<organism evidence="2 3">
    <name type="scientific">Luedemannella helvata</name>
    <dbReference type="NCBI Taxonomy" id="349315"/>
    <lineage>
        <taxon>Bacteria</taxon>
        <taxon>Bacillati</taxon>
        <taxon>Actinomycetota</taxon>
        <taxon>Actinomycetes</taxon>
        <taxon>Micromonosporales</taxon>
        <taxon>Micromonosporaceae</taxon>
        <taxon>Luedemannella</taxon>
    </lineage>
</organism>
<dbReference type="Proteomes" id="UP001500655">
    <property type="component" value="Unassembled WGS sequence"/>
</dbReference>
<keyword evidence="1" id="KW-0472">Membrane</keyword>
<dbReference type="RefSeq" id="WP_344077916.1">
    <property type="nucleotide sequence ID" value="NZ_BAAALS010000005.1"/>
</dbReference>
<evidence type="ECO:0008006" key="4">
    <source>
        <dbReference type="Google" id="ProtNLM"/>
    </source>
</evidence>
<proteinExistence type="predicted"/>
<accession>A0ABP4W015</accession>
<protein>
    <recommendedName>
        <fullName evidence="4">Amidotransferase</fullName>
    </recommendedName>
</protein>
<evidence type="ECO:0000256" key="1">
    <source>
        <dbReference type="SAM" id="Phobius"/>
    </source>
</evidence>
<comment type="caution">
    <text evidence="2">The sequence shown here is derived from an EMBL/GenBank/DDBJ whole genome shotgun (WGS) entry which is preliminary data.</text>
</comment>
<name>A0ABP4W015_9ACTN</name>
<sequence>MSSVMPIVLFGIAGLLVGGLLQLRTNGASKLTLIIMGVLAALAAAGGVLWLLPE</sequence>
<gene>
    <name evidence="2" type="ORF">GCM10009681_12920</name>
</gene>